<evidence type="ECO:0000256" key="1">
    <source>
        <dbReference type="SAM" id="SignalP"/>
    </source>
</evidence>
<comment type="caution">
    <text evidence="2">The sequence shown here is derived from an EMBL/GenBank/DDBJ whole genome shotgun (WGS) entry which is preliminary data.</text>
</comment>
<protein>
    <recommendedName>
        <fullName evidence="4">RxLR effector protein</fullName>
    </recommendedName>
</protein>
<evidence type="ECO:0000313" key="3">
    <source>
        <dbReference type="Proteomes" id="UP001162031"/>
    </source>
</evidence>
<organism evidence="2 3">
    <name type="scientific">Hyaloperonospora brassicae</name>
    <name type="common">Brassica downy mildew</name>
    <name type="synonym">Peronospora brassicae</name>
    <dbReference type="NCBI Taxonomy" id="162125"/>
    <lineage>
        <taxon>Eukaryota</taxon>
        <taxon>Sar</taxon>
        <taxon>Stramenopiles</taxon>
        <taxon>Oomycota</taxon>
        <taxon>Peronosporomycetes</taxon>
        <taxon>Peronosporales</taxon>
        <taxon>Peronosporaceae</taxon>
        <taxon>Hyaloperonospora</taxon>
    </lineage>
</organism>
<keyword evidence="1" id="KW-0732">Signal</keyword>
<gene>
    <name evidence="2" type="ORF">HBR001_LOCUS8491</name>
</gene>
<accession>A0AAV0UZ05</accession>
<name>A0AAV0UZ05_HYABA</name>
<reference evidence="2" key="1">
    <citation type="submission" date="2022-12" db="EMBL/GenBank/DDBJ databases">
        <authorList>
            <person name="Webb A."/>
        </authorList>
    </citation>
    <scope>NUCLEOTIDE SEQUENCE</scope>
    <source>
        <strain evidence="2">Hp1</strain>
    </source>
</reference>
<feature type="signal peptide" evidence="1">
    <location>
        <begin position="1"/>
        <end position="19"/>
    </location>
</feature>
<dbReference type="Proteomes" id="UP001162031">
    <property type="component" value="Unassembled WGS sequence"/>
</dbReference>
<dbReference type="EMBL" id="CANTFL010001450">
    <property type="protein sequence ID" value="CAI5741448.1"/>
    <property type="molecule type" value="Genomic_DNA"/>
</dbReference>
<keyword evidence="3" id="KW-1185">Reference proteome</keyword>
<sequence length="160" mass="17517">MRLVLEALMTAAALAGGSAATTNLELSRALPSDFSSESGPLTEGPGNVIPKITLRGKSARPTADDSSSFDPEEERGLWVSKFPELMNLATVEESKMAEIVSNEKTLTKAFKFLANNKIDPRTAYVHAMNHPNYPDLPAHTEAFLKRYGIWADANLHLFKK</sequence>
<dbReference type="AlphaFoldDB" id="A0AAV0UZ05"/>
<feature type="chain" id="PRO_5043762786" description="RxLR effector protein" evidence="1">
    <location>
        <begin position="20"/>
        <end position="160"/>
    </location>
</feature>
<proteinExistence type="predicted"/>
<evidence type="ECO:0008006" key="4">
    <source>
        <dbReference type="Google" id="ProtNLM"/>
    </source>
</evidence>
<evidence type="ECO:0000313" key="2">
    <source>
        <dbReference type="EMBL" id="CAI5741448.1"/>
    </source>
</evidence>